<dbReference type="InterPro" id="IPR002182">
    <property type="entry name" value="NB-ARC"/>
</dbReference>
<dbReference type="Pfam" id="PF23598">
    <property type="entry name" value="LRR_14"/>
    <property type="match status" value="1"/>
</dbReference>
<dbReference type="PRINTS" id="PR00364">
    <property type="entry name" value="DISEASERSIST"/>
</dbReference>
<dbReference type="EMBL" id="CAWUPB010001156">
    <property type="protein sequence ID" value="CAK7338808.1"/>
    <property type="molecule type" value="Genomic_DNA"/>
</dbReference>
<sequence length="485" mass="54786">MAEAFVTNIAKSLLWKLASFSAQEFCLAWGLEADLARLEEKLLAGIASLKSEFNLSEQTNDHSHVLHEETDMRQSFQGFFGLVGRDEDKAHIISLLAEPFEVDGAHPFVIPIVGMGGLGKTALAKTVSDESAHFDLKIQVCVADGFTLKQVMSKIIKSVTGDQSCNSLGDDELKEKLEAILNALPKFPNKLDRVRTVLFASDIGGPTCKADFEKRLIEFKHLRSLELIACFELFPKRIGALKHVRYLNVMMNSKLKRLPKSVFKLQNLQALFLGYGLEELPKDVRYMIRLRLLFLTTMQKRLPEGGIGCLECLQTLFIDRSKNLEYLCEDMQGLKSLRKLGIMQCKSLISLPRSLKYLTALEFLGIIDCEKLDLKTMEEEYEEEIKPLRLQTVIFAELPATLALPKQILQGSGNSLQTFLIEDCPKIREMPECVGYLNKLQQLAIRRCPSLSKRCQRGTGEDWPKIAHIPEIEVHYVDTDEETSD</sequence>
<evidence type="ECO:0000256" key="1">
    <source>
        <dbReference type="ARBA" id="ARBA00022737"/>
    </source>
</evidence>
<organism evidence="5 6">
    <name type="scientific">Dovyalis caffra</name>
    <dbReference type="NCBI Taxonomy" id="77055"/>
    <lineage>
        <taxon>Eukaryota</taxon>
        <taxon>Viridiplantae</taxon>
        <taxon>Streptophyta</taxon>
        <taxon>Embryophyta</taxon>
        <taxon>Tracheophyta</taxon>
        <taxon>Spermatophyta</taxon>
        <taxon>Magnoliopsida</taxon>
        <taxon>eudicotyledons</taxon>
        <taxon>Gunneridae</taxon>
        <taxon>Pentapetalae</taxon>
        <taxon>rosids</taxon>
        <taxon>fabids</taxon>
        <taxon>Malpighiales</taxon>
        <taxon>Salicaceae</taxon>
        <taxon>Flacourtieae</taxon>
        <taxon>Dovyalis</taxon>
    </lineage>
</organism>
<evidence type="ECO:0008006" key="7">
    <source>
        <dbReference type="Google" id="ProtNLM"/>
    </source>
</evidence>
<feature type="domain" description="NB-ARC" evidence="3">
    <location>
        <begin position="92"/>
        <end position="182"/>
    </location>
</feature>
<evidence type="ECO:0000256" key="2">
    <source>
        <dbReference type="ARBA" id="ARBA00022821"/>
    </source>
</evidence>
<dbReference type="SUPFAM" id="SSF52058">
    <property type="entry name" value="L domain-like"/>
    <property type="match status" value="1"/>
</dbReference>
<dbReference type="PANTHER" id="PTHR36766:SF61">
    <property type="entry name" value="NB-ARC DOMAIN DISEASE RESISTANCE PROTEIN"/>
    <property type="match status" value="1"/>
</dbReference>
<dbReference type="Gene3D" id="3.40.50.300">
    <property type="entry name" value="P-loop containing nucleotide triphosphate hydrolases"/>
    <property type="match status" value="1"/>
</dbReference>
<evidence type="ECO:0000259" key="4">
    <source>
        <dbReference type="Pfam" id="PF23598"/>
    </source>
</evidence>
<proteinExistence type="predicted"/>
<keyword evidence="6" id="KW-1185">Reference proteome</keyword>
<dbReference type="GO" id="GO:0006952">
    <property type="term" value="P:defense response"/>
    <property type="evidence" value="ECO:0007669"/>
    <property type="project" value="UniProtKB-KW"/>
</dbReference>
<accession>A0AAV1RRX7</accession>
<evidence type="ECO:0000259" key="3">
    <source>
        <dbReference type="Pfam" id="PF00931"/>
    </source>
</evidence>
<dbReference type="GO" id="GO:0043531">
    <property type="term" value="F:ADP binding"/>
    <property type="evidence" value="ECO:0007669"/>
    <property type="project" value="InterPro"/>
</dbReference>
<dbReference type="InterPro" id="IPR032675">
    <property type="entry name" value="LRR_dom_sf"/>
</dbReference>
<name>A0AAV1RRX7_9ROSI</name>
<dbReference type="SUPFAM" id="SSF52540">
    <property type="entry name" value="P-loop containing nucleoside triphosphate hydrolases"/>
    <property type="match status" value="1"/>
</dbReference>
<feature type="domain" description="Disease resistance R13L4/SHOC-2-like LRR" evidence="4">
    <location>
        <begin position="214"/>
        <end position="408"/>
    </location>
</feature>
<dbReference type="Pfam" id="PF00931">
    <property type="entry name" value="NB-ARC"/>
    <property type="match status" value="1"/>
</dbReference>
<dbReference type="AlphaFoldDB" id="A0AAV1RRX7"/>
<reference evidence="5 6" key="1">
    <citation type="submission" date="2024-01" db="EMBL/GenBank/DDBJ databases">
        <authorList>
            <person name="Waweru B."/>
        </authorList>
    </citation>
    <scope>NUCLEOTIDE SEQUENCE [LARGE SCALE GENOMIC DNA]</scope>
</reference>
<evidence type="ECO:0000313" key="5">
    <source>
        <dbReference type="EMBL" id="CAK7338808.1"/>
    </source>
</evidence>
<comment type="caution">
    <text evidence="5">The sequence shown here is derived from an EMBL/GenBank/DDBJ whole genome shotgun (WGS) entry which is preliminary data.</text>
</comment>
<dbReference type="InterPro" id="IPR027417">
    <property type="entry name" value="P-loop_NTPase"/>
</dbReference>
<dbReference type="PANTHER" id="PTHR36766">
    <property type="entry name" value="PLANT BROAD-SPECTRUM MILDEW RESISTANCE PROTEIN RPW8"/>
    <property type="match status" value="1"/>
</dbReference>
<dbReference type="InterPro" id="IPR055414">
    <property type="entry name" value="LRR_R13L4/SHOC2-like"/>
</dbReference>
<evidence type="ECO:0000313" key="6">
    <source>
        <dbReference type="Proteomes" id="UP001314170"/>
    </source>
</evidence>
<dbReference type="Gene3D" id="3.80.10.10">
    <property type="entry name" value="Ribonuclease Inhibitor"/>
    <property type="match status" value="2"/>
</dbReference>
<protein>
    <recommendedName>
        <fullName evidence="7">NB-ARC domain-containing protein</fullName>
    </recommendedName>
</protein>
<dbReference type="Proteomes" id="UP001314170">
    <property type="component" value="Unassembled WGS sequence"/>
</dbReference>
<gene>
    <name evidence="5" type="ORF">DCAF_LOCUS13856</name>
</gene>
<keyword evidence="1" id="KW-0677">Repeat</keyword>
<keyword evidence="2" id="KW-0611">Plant defense</keyword>